<dbReference type="NCBIfam" id="NF004825">
    <property type="entry name" value="PRK06181.1"/>
    <property type="match status" value="1"/>
</dbReference>
<evidence type="ECO:0000256" key="3">
    <source>
        <dbReference type="RuleBase" id="RU000363"/>
    </source>
</evidence>
<dbReference type="InterPro" id="IPR002347">
    <property type="entry name" value="SDR_fam"/>
</dbReference>
<dbReference type="eggNOG" id="COG4221">
    <property type="taxonomic scope" value="Bacteria"/>
</dbReference>
<evidence type="ECO:0000256" key="1">
    <source>
        <dbReference type="ARBA" id="ARBA00006484"/>
    </source>
</evidence>
<dbReference type="Proteomes" id="UP000002384">
    <property type="component" value="Chromosome"/>
</dbReference>
<dbReference type="STRING" id="65393.PCC7424_0488"/>
<dbReference type="KEGG" id="cyc:PCC7424_0488"/>
<dbReference type="EMBL" id="CP001291">
    <property type="protein sequence ID" value="ACK68953.1"/>
    <property type="molecule type" value="Genomic_DNA"/>
</dbReference>
<gene>
    <name evidence="4" type="ordered locus">PCC7424_0488</name>
</gene>
<name>B7KDD3_GLOC7</name>
<dbReference type="GO" id="GO:0016020">
    <property type="term" value="C:membrane"/>
    <property type="evidence" value="ECO:0007669"/>
    <property type="project" value="TreeGrafter"/>
</dbReference>
<dbReference type="InterPro" id="IPR036291">
    <property type="entry name" value="NAD(P)-bd_dom_sf"/>
</dbReference>
<dbReference type="OrthoDB" id="9775296at2"/>
<reference evidence="5" key="1">
    <citation type="journal article" date="2011" name="MBio">
        <title>Novel metabolic attributes of the genus Cyanothece, comprising a group of unicellular nitrogen-fixing Cyanobacteria.</title>
        <authorList>
            <person name="Bandyopadhyay A."/>
            <person name="Elvitigala T."/>
            <person name="Welsh E."/>
            <person name="Stockel J."/>
            <person name="Liberton M."/>
            <person name="Min H."/>
            <person name="Sherman L.A."/>
            <person name="Pakrasi H.B."/>
        </authorList>
    </citation>
    <scope>NUCLEOTIDE SEQUENCE [LARGE SCALE GENOMIC DNA]</scope>
    <source>
        <strain evidence="5">PCC 7424</strain>
    </source>
</reference>
<dbReference type="Gene3D" id="3.40.50.720">
    <property type="entry name" value="NAD(P)-binding Rossmann-like Domain"/>
    <property type="match status" value="1"/>
</dbReference>
<evidence type="ECO:0000313" key="5">
    <source>
        <dbReference type="Proteomes" id="UP000002384"/>
    </source>
</evidence>
<dbReference type="PROSITE" id="PS00061">
    <property type="entry name" value="ADH_SHORT"/>
    <property type="match status" value="1"/>
</dbReference>
<dbReference type="Pfam" id="PF00106">
    <property type="entry name" value="adh_short"/>
    <property type="match status" value="1"/>
</dbReference>
<organism evidence="4 5">
    <name type="scientific">Gloeothece citriformis (strain PCC 7424)</name>
    <name type="common">Cyanothece sp. (strain PCC 7424)</name>
    <dbReference type="NCBI Taxonomy" id="65393"/>
    <lineage>
        <taxon>Bacteria</taxon>
        <taxon>Bacillati</taxon>
        <taxon>Cyanobacteriota</taxon>
        <taxon>Cyanophyceae</taxon>
        <taxon>Oscillatoriophycideae</taxon>
        <taxon>Chroococcales</taxon>
        <taxon>Aphanothecaceae</taxon>
        <taxon>Gloeothece</taxon>
        <taxon>Gloeothece citriformis</taxon>
    </lineage>
</organism>
<dbReference type="PANTHER" id="PTHR44196:SF1">
    <property type="entry name" value="DEHYDROGENASE_REDUCTASE SDR FAMILY MEMBER 7B"/>
    <property type="match status" value="1"/>
</dbReference>
<dbReference type="PANTHER" id="PTHR44196">
    <property type="entry name" value="DEHYDROGENASE/REDUCTASE SDR FAMILY MEMBER 7B"/>
    <property type="match status" value="1"/>
</dbReference>
<dbReference type="InterPro" id="IPR020904">
    <property type="entry name" value="Sc_DH/Rdtase_CS"/>
</dbReference>
<accession>B7KDD3</accession>
<evidence type="ECO:0000256" key="2">
    <source>
        <dbReference type="ARBA" id="ARBA00023002"/>
    </source>
</evidence>
<sequence>MNSTVLITGASQGIGKATALLLAKKGYNLALAARNSERLEAVTQTINNQGGKAIAIPTDVTHAQQVESLVKKALDHYKQIDILINNAGICMTAPMEESTLENWQQVMNVNLWGYVYTIQALLPHFLAQKRGIIINVGSIGGKIPLPNMTAYCTSKYAVTGLTETLRLELEPKGIQVCCVHPSVTNSDFLERAIFNSDTRKKQMEETLKTAIASQPEDVAKTIVEVIEHPKPEVMVGSGVMLNTIYNFVPRLYDWVVKQSSQ</sequence>
<protein>
    <submittedName>
        <fullName evidence="4">Short-chain dehydrogenase/reductase SDR</fullName>
    </submittedName>
</protein>
<dbReference type="RefSeq" id="WP_012597900.1">
    <property type="nucleotide sequence ID" value="NC_011729.1"/>
</dbReference>
<dbReference type="PRINTS" id="PR00080">
    <property type="entry name" value="SDRFAMILY"/>
</dbReference>
<dbReference type="PRINTS" id="PR00081">
    <property type="entry name" value="GDHRDH"/>
</dbReference>
<keyword evidence="2" id="KW-0560">Oxidoreductase</keyword>
<dbReference type="PIRSF" id="PIRSF000126">
    <property type="entry name" value="11-beta-HSD1"/>
    <property type="match status" value="1"/>
</dbReference>
<dbReference type="HOGENOM" id="CLU_010194_2_1_3"/>
<evidence type="ECO:0000313" key="4">
    <source>
        <dbReference type="EMBL" id="ACK68953.1"/>
    </source>
</evidence>
<dbReference type="FunFam" id="3.40.50.720:FF:000047">
    <property type="entry name" value="NADP-dependent L-serine/L-allo-threonine dehydrogenase"/>
    <property type="match status" value="1"/>
</dbReference>
<keyword evidence="5" id="KW-1185">Reference proteome</keyword>
<comment type="similarity">
    <text evidence="1 3">Belongs to the short-chain dehydrogenases/reductases (SDR) family.</text>
</comment>
<dbReference type="CDD" id="cd05233">
    <property type="entry name" value="SDR_c"/>
    <property type="match status" value="1"/>
</dbReference>
<proteinExistence type="inferred from homology"/>
<dbReference type="AlphaFoldDB" id="B7KDD3"/>
<dbReference type="GO" id="GO:0016616">
    <property type="term" value="F:oxidoreductase activity, acting on the CH-OH group of donors, NAD or NADP as acceptor"/>
    <property type="evidence" value="ECO:0007669"/>
    <property type="project" value="UniProtKB-ARBA"/>
</dbReference>
<dbReference type="SUPFAM" id="SSF51735">
    <property type="entry name" value="NAD(P)-binding Rossmann-fold domains"/>
    <property type="match status" value="1"/>
</dbReference>